<name>X6ME69_RETFI</name>
<dbReference type="AlphaFoldDB" id="X6ME69"/>
<sequence>MNHVHLLYLNQSLLLKKIIDDIVYCGIAVNLQKKKKSKTKANRKDKKKDTPIDSPIANENSQPFPVVNTKQIKHCFLNGNCLDSDDEKDQKASPVQSKNTTMENYVSYDDLDKLYPVQVCFDGIDYTRKYHFQSKRYLYVAKDHKTANPWHRHNQVAPFDTNEGLFHRFYMFSEKRYRWQNFQSKEWRDDKPPDELCAPVPLPPKTPVKLKTKTEEASKDGVDGVDGADGV</sequence>
<protein>
    <submittedName>
        <fullName evidence="2">Uncharacterized protein</fullName>
    </submittedName>
</protein>
<gene>
    <name evidence="2" type="ORF">RFI_25073</name>
</gene>
<feature type="compositionally biased region" description="Basic residues" evidence="1">
    <location>
        <begin position="36"/>
        <end position="46"/>
    </location>
</feature>
<keyword evidence="3" id="KW-1185">Reference proteome</keyword>
<feature type="region of interest" description="Disordered" evidence="1">
    <location>
        <begin position="36"/>
        <end position="63"/>
    </location>
</feature>
<organism evidence="2 3">
    <name type="scientific">Reticulomyxa filosa</name>
    <dbReference type="NCBI Taxonomy" id="46433"/>
    <lineage>
        <taxon>Eukaryota</taxon>
        <taxon>Sar</taxon>
        <taxon>Rhizaria</taxon>
        <taxon>Retaria</taxon>
        <taxon>Foraminifera</taxon>
        <taxon>Monothalamids</taxon>
        <taxon>Reticulomyxidae</taxon>
        <taxon>Reticulomyxa</taxon>
    </lineage>
</organism>
<evidence type="ECO:0000313" key="3">
    <source>
        <dbReference type="Proteomes" id="UP000023152"/>
    </source>
</evidence>
<proteinExistence type="predicted"/>
<evidence type="ECO:0000313" key="2">
    <source>
        <dbReference type="EMBL" id="ETO12303.1"/>
    </source>
</evidence>
<accession>X6ME69</accession>
<feature type="compositionally biased region" description="Basic and acidic residues" evidence="1">
    <location>
        <begin position="212"/>
        <end position="222"/>
    </location>
</feature>
<feature type="region of interest" description="Disordered" evidence="1">
    <location>
        <begin position="187"/>
        <end position="231"/>
    </location>
</feature>
<dbReference type="Proteomes" id="UP000023152">
    <property type="component" value="Unassembled WGS sequence"/>
</dbReference>
<dbReference type="EMBL" id="ASPP01021533">
    <property type="protein sequence ID" value="ETO12303.1"/>
    <property type="molecule type" value="Genomic_DNA"/>
</dbReference>
<reference evidence="2 3" key="1">
    <citation type="journal article" date="2013" name="Curr. Biol.">
        <title>The Genome of the Foraminiferan Reticulomyxa filosa.</title>
        <authorList>
            <person name="Glockner G."/>
            <person name="Hulsmann N."/>
            <person name="Schleicher M."/>
            <person name="Noegel A.A."/>
            <person name="Eichinger L."/>
            <person name="Gallinger C."/>
            <person name="Pawlowski J."/>
            <person name="Sierra R."/>
            <person name="Euteneuer U."/>
            <person name="Pillet L."/>
            <person name="Moustafa A."/>
            <person name="Platzer M."/>
            <person name="Groth M."/>
            <person name="Szafranski K."/>
            <person name="Schliwa M."/>
        </authorList>
    </citation>
    <scope>NUCLEOTIDE SEQUENCE [LARGE SCALE GENOMIC DNA]</scope>
</reference>
<comment type="caution">
    <text evidence="2">The sequence shown here is derived from an EMBL/GenBank/DDBJ whole genome shotgun (WGS) entry which is preliminary data.</text>
</comment>
<evidence type="ECO:0000256" key="1">
    <source>
        <dbReference type="SAM" id="MobiDB-lite"/>
    </source>
</evidence>